<evidence type="ECO:0000313" key="2">
    <source>
        <dbReference type="EMBL" id="RFO96026.1"/>
    </source>
</evidence>
<dbReference type="AlphaFoldDB" id="A0A3E1R9I3"/>
<sequence length="248" mass="27171">MLIKRAPRLRGIQYIPPGWHAPPVFGGQCCPLCLLQRGHVDHKAVLHIGLEQAPVGFVDVLYAHNLDVGGDAVLATEIQHLLRLGDTADQRPCKGPAGKHQRAGVGFRIGASPEEGVIARRLVPVQLIICAAPSYLERHGMPLGLDELSKHRCSVFRHPTTGQVLGQLANLSAAPYIRSGRLVPVLLPHLCDHFGLHVYYGSRRALPRRVRAFIDLAISRLLDTSDIVLSARELAAAQDARRGKRKRP</sequence>
<reference evidence="2 3" key="1">
    <citation type="submission" date="2018-05" db="EMBL/GenBank/DDBJ databases">
        <title>Rhodoferax soyangensis sp.nov., isolated from an oligotrophic freshwater lake.</title>
        <authorList>
            <person name="Park M."/>
        </authorList>
    </citation>
    <scope>NUCLEOTIDE SEQUENCE [LARGE SCALE GENOMIC DNA]</scope>
    <source>
        <strain evidence="2 3">IMCC26218</strain>
    </source>
</reference>
<name>A0A3E1R9I3_9BURK</name>
<protein>
    <recommendedName>
        <fullName evidence="4">LysR substrate-binding domain-containing protein</fullName>
    </recommendedName>
</protein>
<dbReference type="EMBL" id="QFZK01000010">
    <property type="protein sequence ID" value="RFO96026.1"/>
    <property type="molecule type" value="Genomic_DNA"/>
</dbReference>
<evidence type="ECO:0000313" key="3">
    <source>
        <dbReference type="Proteomes" id="UP000260665"/>
    </source>
</evidence>
<dbReference type="Gene3D" id="3.40.190.290">
    <property type="match status" value="1"/>
</dbReference>
<dbReference type="PANTHER" id="PTHR30537">
    <property type="entry name" value="HTH-TYPE TRANSCRIPTIONAL REGULATOR"/>
    <property type="match status" value="1"/>
</dbReference>
<proteinExistence type="inferred from homology"/>
<evidence type="ECO:0008006" key="4">
    <source>
        <dbReference type="Google" id="ProtNLM"/>
    </source>
</evidence>
<dbReference type="SUPFAM" id="SSF53850">
    <property type="entry name" value="Periplasmic binding protein-like II"/>
    <property type="match status" value="1"/>
</dbReference>
<accession>A0A3E1R9I3</accession>
<dbReference type="PANTHER" id="PTHR30537:SF5">
    <property type="entry name" value="HTH-TYPE TRANSCRIPTIONAL ACTIVATOR TTDR-RELATED"/>
    <property type="match status" value="1"/>
</dbReference>
<organism evidence="2 3">
    <name type="scientific">Rhodoferax lacus</name>
    <dbReference type="NCBI Taxonomy" id="2184758"/>
    <lineage>
        <taxon>Bacteria</taxon>
        <taxon>Pseudomonadati</taxon>
        <taxon>Pseudomonadota</taxon>
        <taxon>Betaproteobacteria</taxon>
        <taxon>Burkholderiales</taxon>
        <taxon>Comamonadaceae</taxon>
        <taxon>Rhodoferax</taxon>
    </lineage>
</organism>
<comment type="similarity">
    <text evidence="1">Belongs to the LysR transcriptional regulatory family.</text>
</comment>
<dbReference type="Proteomes" id="UP000260665">
    <property type="component" value="Unassembled WGS sequence"/>
</dbReference>
<gene>
    <name evidence="2" type="ORF">DIC66_15000</name>
</gene>
<dbReference type="Gene3D" id="3.40.190.10">
    <property type="entry name" value="Periplasmic binding protein-like II"/>
    <property type="match status" value="2"/>
</dbReference>
<keyword evidence="3" id="KW-1185">Reference proteome</keyword>
<comment type="caution">
    <text evidence="2">The sequence shown here is derived from an EMBL/GenBank/DDBJ whole genome shotgun (WGS) entry which is preliminary data.</text>
</comment>
<dbReference type="InterPro" id="IPR058163">
    <property type="entry name" value="LysR-type_TF_proteobact-type"/>
</dbReference>
<evidence type="ECO:0000256" key="1">
    <source>
        <dbReference type="ARBA" id="ARBA00009437"/>
    </source>
</evidence>